<dbReference type="InterPro" id="IPR002560">
    <property type="entry name" value="Transposase_DDE"/>
</dbReference>
<evidence type="ECO:0000313" key="2">
    <source>
        <dbReference type="EMBL" id="OTP06943.1"/>
    </source>
</evidence>
<dbReference type="PANTHER" id="PTHR33498:SF1">
    <property type="entry name" value="TRANSPOSASE FOR INSERTION SEQUENCE ELEMENT IS1557"/>
    <property type="match status" value="1"/>
</dbReference>
<dbReference type="AlphaFoldDB" id="A0A242JWV5"/>
<dbReference type="Proteomes" id="UP000194933">
    <property type="component" value="Unassembled WGS sequence"/>
</dbReference>
<evidence type="ECO:0000259" key="1">
    <source>
        <dbReference type="Pfam" id="PF01610"/>
    </source>
</evidence>
<keyword evidence="4" id="KW-1185">Reference proteome</keyword>
<organism evidence="3 4">
    <name type="scientific">Candidatus Enterococcus wittei</name>
    <dbReference type="NCBI Taxonomy" id="1987383"/>
    <lineage>
        <taxon>Bacteria</taxon>
        <taxon>Bacillati</taxon>
        <taxon>Bacillota</taxon>
        <taxon>Bacilli</taxon>
        <taxon>Lactobacillales</taxon>
        <taxon>Enterococcaceae</taxon>
        <taxon>Enterococcus</taxon>
    </lineage>
</organism>
<proteinExistence type="predicted"/>
<evidence type="ECO:0000313" key="4">
    <source>
        <dbReference type="Proteomes" id="UP000194933"/>
    </source>
</evidence>
<dbReference type="EMBL" id="NGMO01000005">
    <property type="protein sequence ID" value="OTP06943.1"/>
    <property type="molecule type" value="Genomic_DNA"/>
</dbReference>
<reference evidence="3 4" key="1">
    <citation type="submission" date="2017-05" db="EMBL/GenBank/DDBJ databases">
        <title>The Genome Sequence of Enterococcus sp. 10A9_DIV0425.</title>
        <authorList>
            <consortium name="The Broad Institute Genomics Platform"/>
            <consortium name="The Broad Institute Genomic Center for Infectious Diseases"/>
            <person name="Earl A."/>
            <person name="Manson A."/>
            <person name="Schwartman J."/>
            <person name="Gilmore M."/>
            <person name="Abouelleil A."/>
            <person name="Cao P."/>
            <person name="Chapman S."/>
            <person name="Cusick C."/>
            <person name="Shea T."/>
            <person name="Young S."/>
            <person name="Neafsey D."/>
            <person name="Nusbaum C."/>
            <person name="Birren B."/>
        </authorList>
    </citation>
    <scope>NUCLEOTIDE SEQUENCE [LARGE SCALE GENOMIC DNA]</scope>
    <source>
        <strain evidence="3 4">10A9_DIV0425</strain>
    </source>
</reference>
<dbReference type="RefSeq" id="WP_086285663.1">
    <property type="nucleotide sequence ID" value="NZ_NGMO01000005.1"/>
</dbReference>
<sequence>MNDSIKKMLRLVDKNLTITEVTFETLHKKKTLIVDAVLSPAPCACKNCGSSVLDANGKSIVVKNGKKKTMVRFDPYNHMPMVLRLKKQRYTCKNCRRNWTAQSYFVRPRHSIANHVRFKIISFLTEKVSLSFIAKICQVSLTTVIRTLKELKCYLPKPSKSTLPRVLMVDEFRSHTCKEDKMSFICADGETGKLIEILPTRKLPRLTNYFLNCANPETVEYLVTDMNAAYFQLTKSVLPNAKLVIDRFHIVKHMNQAFNDFRIREMKELRERGQHSEAEKLKRNWRFLLKNRENINHYDYKTWRSFRAPKYPLLTEAMMIDRLLAFSTPLKETYTVFHELLEAFRAKDPNLFFSLLKELPETLDDSFRTKLQNLLSYEEGITNALVYPYSNGKIEAKNTHIKTMKRVSYGFKSFENMKIRIFLINQLIKVK</sequence>
<accession>A0A242JWV5</accession>
<comment type="caution">
    <text evidence="3">The sequence shown here is derived from an EMBL/GenBank/DDBJ whole genome shotgun (WGS) entry which is preliminary data.</text>
</comment>
<evidence type="ECO:0000313" key="3">
    <source>
        <dbReference type="EMBL" id="OTP06990.1"/>
    </source>
</evidence>
<gene>
    <name evidence="2" type="ORF">A5844_002649</name>
    <name evidence="3" type="ORF">A5844_002696</name>
</gene>
<feature type="domain" description="Transposase IS204/IS1001/IS1096/IS1165 DDE" evidence="1">
    <location>
        <begin position="167"/>
        <end position="421"/>
    </location>
</feature>
<dbReference type="PANTHER" id="PTHR33498">
    <property type="entry name" value="TRANSPOSASE FOR INSERTION SEQUENCE ELEMENT IS1557"/>
    <property type="match status" value="1"/>
</dbReference>
<dbReference type="InterPro" id="IPR047951">
    <property type="entry name" value="Transpos_ISL3"/>
</dbReference>
<dbReference type="NCBIfam" id="NF033550">
    <property type="entry name" value="transpos_ISL3"/>
    <property type="match status" value="1"/>
</dbReference>
<name>A0A242JWV5_9ENTE</name>
<dbReference type="EMBL" id="NGMO01000005">
    <property type="protein sequence ID" value="OTP06990.1"/>
    <property type="molecule type" value="Genomic_DNA"/>
</dbReference>
<dbReference type="Pfam" id="PF01610">
    <property type="entry name" value="DDE_Tnp_ISL3"/>
    <property type="match status" value="1"/>
</dbReference>
<protein>
    <submittedName>
        <fullName evidence="3">Transposase</fullName>
    </submittedName>
</protein>